<sequence length="117" mass="13488">MNSKTCEKLKEMLEKKSPKYTVSFDGNIIAMSEGFITGDEAKEIGIERFDAFKDFNAVVIPEDQAKILLDAFDAIIYNDLEGFSFEQLEAIETLRNSVHHIQYQAMCNWIHDYIRNS</sequence>
<protein>
    <submittedName>
        <fullName evidence="1">Uncharacterized protein</fullName>
    </submittedName>
</protein>
<proteinExistence type="predicted"/>
<name>A0A8S5PQB6_9CAUD</name>
<accession>A0A8S5PQB6</accession>
<dbReference type="EMBL" id="BK015472">
    <property type="protein sequence ID" value="DAE08691.1"/>
    <property type="molecule type" value="Genomic_DNA"/>
</dbReference>
<reference evidence="1" key="1">
    <citation type="journal article" date="2021" name="Proc. Natl. Acad. Sci. U.S.A.">
        <title>A Catalog of Tens of Thousands of Viruses from Human Metagenomes Reveals Hidden Associations with Chronic Diseases.</title>
        <authorList>
            <person name="Tisza M.J."/>
            <person name="Buck C.B."/>
        </authorList>
    </citation>
    <scope>NUCLEOTIDE SEQUENCE</scope>
    <source>
        <strain evidence="1">CtwwN25</strain>
    </source>
</reference>
<evidence type="ECO:0000313" key="1">
    <source>
        <dbReference type="EMBL" id="DAE08691.1"/>
    </source>
</evidence>
<organism evidence="1">
    <name type="scientific">Myoviridae sp. ctwwN25</name>
    <dbReference type="NCBI Taxonomy" id="2825209"/>
    <lineage>
        <taxon>Viruses</taxon>
        <taxon>Duplodnaviria</taxon>
        <taxon>Heunggongvirae</taxon>
        <taxon>Uroviricota</taxon>
        <taxon>Caudoviricetes</taxon>
    </lineage>
</organism>